<dbReference type="PRINTS" id="PR00081">
    <property type="entry name" value="GDHRDH"/>
</dbReference>
<dbReference type="FunFam" id="3.40.50.720:FF:000047">
    <property type="entry name" value="NADP-dependent L-serine/L-allo-threonine dehydrogenase"/>
    <property type="match status" value="1"/>
</dbReference>
<dbReference type="EMBL" id="GEZM01002477">
    <property type="protein sequence ID" value="JAV97233.1"/>
    <property type="molecule type" value="Transcribed_RNA"/>
</dbReference>
<dbReference type="InterPro" id="IPR036291">
    <property type="entry name" value="NAD(P)-bd_dom_sf"/>
</dbReference>
<dbReference type="GO" id="GO:0016616">
    <property type="term" value="F:oxidoreductase activity, acting on the CH-OH group of donors, NAD or NADP as acceptor"/>
    <property type="evidence" value="ECO:0007669"/>
    <property type="project" value="UniProtKB-ARBA"/>
</dbReference>
<protein>
    <recommendedName>
        <fullName evidence="4">Dehydrogenase</fullName>
    </recommendedName>
</protein>
<keyword evidence="2" id="KW-0560">Oxidoreductase</keyword>
<dbReference type="PANTHER" id="PTHR43115:SF4">
    <property type="entry name" value="DEHYDROGENASE_REDUCTASE SDR FAMILY MEMBER 11"/>
    <property type="match status" value="1"/>
</dbReference>
<sequence length="254" mass="27936">MVLSLDRWIGKVAVVTGASSGMGAAITKRLLRENIIVVGFARRNEEIKQLSTSDNLHALQVDVTKEDQVVGAFKWVKEHLGPIHILVNCAGIVRLTNYLDGSVDMLRDMMETNYIGLCIATREAVKDMRANNVDGHIIHMNDIAGYKMIGVEHLNVYCASKYPVTAAVEGLRVELNGIKSKIKVSSISPGYVSTPIFDATLRIQPEMADFVNSFDEATVSLDTEDIADTVAYLLSTPPHVQVHDITIRPIGQDF</sequence>
<dbReference type="PANTHER" id="PTHR43115">
    <property type="entry name" value="DEHYDROGENASE/REDUCTASE SDR FAMILY MEMBER 11"/>
    <property type="match status" value="1"/>
</dbReference>
<dbReference type="InterPro" id="IPR002347">
    <property type="entry name" value="SDR_fam"/>
</dbReference>
<evidence type="ECO:0008006" key="4">
    <source>
        <dbReference type="Google" id="ProtNLM"/>
    </source>
</evidence>
<dbReference type="SUPFAM" id="SSF51735">
    <property type="entry name" value="NAD(P)-binding Rossmann-fold domains"/>
    <property type="match status" value="1"/>
</dbReference>
<evidence type="ECO:0000256" key="2">
    <source>
        <dbReference type="ARBA" id="ARBA00023002"/>
    </source>
</evidence>
<dbReference type="AlphaFoldDB" id="A0A1Y1NH08"/>
<dbReference type="Gene3D" id="3.40.50.720">
    <property type="entry name" value="NAD(P)-binding Rossmann-like Domain"/>
    <property type="match status" value="1"/>
</dbReference>
<proteinExistence type="inferred from homology"/>
<evidence type="ECO:0000256" key="1">
    <source>
        <dbReference type="ARBA" id="ARBA00006484"/>
    </source>
</evidence>
<accession>A0A1Y1NH08</accession>
<organism evidence="3">
    <name type="scientific">Photinus pyralis</name>
    <name type="common">Common eastern firefly</name>
    <name type="synonym">Lampyris pyralis</name>
    <dbReference type="NCBI Taxonomy" id="7054"/>
    <lineage>
        <taxon>Eukaryota</taxon>
        <taxon>Metazoa</taxon>
        <taxon>Ecdysozoa</taxon>
        <taxon>Arthropoda</taxon>
        <taxon>Hexapoda</taxon>
        <taxon>Insecta</taxon>
        <taxon>Pterygota</taxon>
        <taxon>Neoptera</taxon>
        <taxon>Endopterygota</taxon>
        <taxon>Coleoptera</taxon>
        <taxon>Polyphaga</taxon>
        <taxon>Elateriformia</taxon>
        <taxon>Elateroidea</taxon>
        <taxon>Lampyridae</taxon>
        <taxon>Lampyrinae</taxon>
        <taxon>Photinus</taxon>
    </lineage>
</organism>
<dbReference type="Pfam" id="PF00106">
    <property type="entry name" value="adh_short"/>
    <property type="match status" value="1"/>
</dbReference>
<name>A0A1Y1NH08_PHOPY</name>
<evidence type="ECO:0000313" key="3">
    <source>
        <dbReference type="EMBL" id="JAV97233.1"/>
    </source>
</evidence>
<comment type="similarity">
    <text evidence="1">Belongs to the short-chain dehydrogenases/reductases (SDR) family.</text>
</comment>
<reference evidence="3" key="1">
    <citation type="journal article" date="2016" name="Sci. Rep.">
        <title>Molecular characterization of firefly nuptial gifts: a multi-omics approach sheds light on postcopulatory sexual selection.</title>
        <authorList>
            <person name="Al-Wathiqui N."/>
            <person name="Fallon T.R."/>
            <person name="South A."/>
            <person name="Weng J.K."/>
            <person name="Lewis S.M."/>
        </authorList>
    </citation>
    <scope>NUCLEOTIDE SEQUENCE</scope>
</reference>